<evidence type="ECO:0000259" key="12">
    <source>
        <dbReference type="Pfam" id="PF09976"/>
    </source>
</evidence>
<dbReference type="PANTHER" id="PTHR38035">
    <property type="entry name" value="UPF0070 PROTEIN YFGM"/>
    <property type="match status" value="1"/>
</dbReference>
<evidence type="ECO:0000256" key="6">
    <source>
        <dbReference type="ARBA" id="ARBA00023186"/>
    </source>
</evidence>
<reference evidence="13 14" key="1">
    <citation type="submission" date="2022-04" db="EMBL/GenBank/DDBJ databases">
        <title>Genome sequence of soybean root-associated Caulobacter segnis RL271.</title>
        <authorList>
            <person name="Longley R."/>
            <person name="Bonito G."/>
            <person name="Trigodet F."/>
            <person name="Crosson S."/>
            <person name="Fiebig A."/>
        </authorList>
    </citation>
    <scope>NUCLEOTIDE SEQUENCE [LARGE SCALE GENOMIC DNA]</scope>
    <source>
        <strain evidence="13 14">RL271</strain>
    </source>
</reference>
<dbReference type="PANTHER" id="PTHR38035:SF1">
    <property type="entry name" value="ANCILLARY SECYEG TRANSLOCON SUBUNIT"/>
    <property type="match status" value="1"/>
</dbReference>
<evidence type="ECO:0000256" key="7">
    <source>
        <dbReference type="ARBA" id="ARBA00024197"/>
    </source>
</evidence>
<dbReference type="Gene3D" id="1.25.40.10">
    <property type="entry name" value="Tetratricopeptide repeat domain"/>
    <property type="match status" value="1"/>
</dbReference>
<dbReference type="Proteomes" id="UP001057520">
    <property type="component" value="Chromosome"/>
</dbReference>
<keyword evidence="3 11" id="KW-0812">Transmembrane</keyword>
<evidence type="ECO:0000256" key="8">
    <source>
        <dbReference type="ARBA" id="ARBA00024235"/>
    </source>
</evidence>
<keyword evidence="2" id="KW-1003">Cell membrane</keyword>
<dbReference type="InterPro" id="IPR011990">
    <property type="entry name" value="TPR-like_helical_dom_sf"/>
</dbReference>
<comment type="subcellular location">
    <subcellularLocation>
        <location evidence="1">Cell membrane</location>
        <topology evidence="1">Single-pass type II membrane protein</topology>
    </subcellularLocation>
</comment>
<accession>A0ABY4ZMP7</accession>
<dbReference type="InterPro" id="IPR018704">
    <property type="entry name" value="SecYEG/CpoB_TPR"/>
</dbReference>
<dbReference type="PROSITE" id="PS50005">
    <property type="entry name" value="TPR"/>
    <property type="match status" value="1"/>
</dbReference>
<sequence length="255" mass="26910">MVDVFDEVEEQLRSERYRSLAVKSLPWVAAATAAVVIGVGGYWGWTSYQTNQADKASEGYQAALETAQKQGPAKAFAQFKTVADGGAQGYKALALLQMGDIRVEENKTQEAVGYFDEAAKAAPNAILGDLARLKSAFALMDTASYKDIESRLTPLAGEKSPYRVYAREALAFAKLQAGDLAGARADFVILANSLDTSTSEDVRQRAQAAMQLIDSGAAKQLGAAVKAAAKLPPMPPMGQLPAGLAPDAAAPNVPQ</sequence>
<evidence type="ECO:0000256" key="11">
    <source>
        <dbReference type="SAM" id="Phobius"/>
    </source>
</evidence>
<dbReference type="SUPFAM" id="SSF48452">
    <property type="entry name" value="TPR-like"/>
    <property type="match status" value="1"/>
</dbReference>
<evidence type="ECO:0000256" key="9">
    <source>
        <dbReference type="PROSITE-ProRule" id="PRU00339"/>
    </source>
</evidence>
<dbReference type="EMBL" id="CP096040">
    <property type="protein sequence ID" value="USQ93874.1"/>
    <property type="molecule type" value="Genomic_DNA"/>
</dbReference>
<feature type="transmembrane region" description="Helical" evidence="11">
    <location>
        <begin position="25"/>
        <end position="45"/>
    </location>
</feature>
<dbReference type="InterPro" id="IPR026039">
    <property type="entry name" value="YfgM"/>
</dbReference>
<proteinExistence type="inferred from homology"/>
<dbReference type="Pfam" id="PF09976">
    <property type="entry name" value="TPR_21"/>
    <property type="match status" value="1"/>
</dbReference>
<evidence type="ECO:0000256" key="4">
    <source>
        <dbReference type="ARBA" id="ARBA00022989"/>
    </source>
</evidence>
<evidence type="ECO:0000256" key="3">
    <source>
        <dbReference type="ARBA" id="ARBA00022692"/>
    </source>
</evidence>
<feature type="compositionally biased region" description="Low complexity" evidence="10">
    <location>
        <begin position="240"/>
        <end position="255"/>
    </location>
</feature>
<keyword evidence="5 11" id="KW-0472">Membrane</keyword>
<dbReference type="InterPro" id="IPR019734">
    <property type="entry name" value="TPR_rpt"/>
</dbReference>
<evidence type="ECO:0000256" key="1">
    <source>
        <dbReference type="ARBA" id="ARBA00004401"/>
    </source>
</evidence>
<evidence type="ECO:0000256" key="10">
    <source>
        <dbReference type="SAM" id="MobiDB-lite"/>
    </source>
</evidence>
<feature type="region of interest" description="Disordered" evidence="10">
    <location>
        <begin position="235"/>
        <end position="255"/>
    </location>
</feature>
<protein>
    <recommendedName>
        <fullName evidence="8">Ancillary SecYEG translocon subunit</fullName>
    </recommendedName>
</protein>
<keyword evidence="9" id="KW-0802">TPR repeat</keyword>
<gene>
    <name evidence="13" type="ORF">MZV50_14735</name>
</gene>
<feature type="repeat" description="TPR" evidence="9">
    <location>
        <begin position="92"/>
        <end position="125"/>
    </location>
</feature>
<keyword evidence="14" id="KW-1185">Reference proteome</keyword>
<keyword evidence="6" id="KW-0143">Chaperone</keyword>
<evidence type="ECO:0000313" key="13">
    <source>
        <dbReference type="EMBL" id="USQ93874.1"/>
    </source>
</evidence>
<keyword evidence="4 11" id="KW-1133">Transmembrane helix</keyword>
<comment type="similarity">
    <text evidence="7">Belongs to the YfgM family.</text>
</comment>
<name>A0ABY4ZMP7_9CAUL</name>
<evidence type="ECO:0000313" key="14">
    <source>
        <dbReference type="Proteomes" id="UP001057520"/>
    </source>
</evidence>
<evidence type="ECO:0000256" key="5">
    <source>
        <dbReference type="ARBA" id="ARBA00023136"/>
    </source>
</evidence>
<evidence type="ECO:0000256" key="2">
    <source>
        <dbReference type="ARBA" id="ARBA00022475"/>
    </source>
</evidence>
<organism evidence="13 14">
    <name type="scientific">Caulobacter segnis</name>
    <dbReference type="NCBI Taxonomy" id="88688"/>
    <lineage>
        <taxon>Bacteria</taxon>
        <taxon>Pseudomonadati</taxon>
        <taxon>Pseudomonadota</taxon>
        <taxon>Alphaproteobacteria</taxon>
        <taxon>Caulobacterales</taxon>
        <taxon>Caulobacteraceae</taxon>
        <taxon>Caulobacter</taxon>
    </lineage>
</organism>
<feature type="domain" description="Ancillary SecYEG translocon subunit/Cell division coordinator CpoB TPR" evidence="12">
    <location>
        <begin position="28"/>
        <end position="146"/>
    </location>
</feature>